<feature type="region of interest" description="Disordered" evidence="1">
    <location>
        <begin position="11"/>
        <end position="88"/>
    </location>
</feature>
<evidence type="ECO:0000313" key="2">
    <source>
        <dbReference type="EMBL" id="RZF43598.1"/>
    </source>
</evidence>
<dbReference type="EMBL" id="QKKF02012624">
    <property type="protein sequence ID" value="RZF43598.1"/>
    <property type="molecule type" value="Genomic_DNA"/>
</dbReference>
<proteinExistence type="predicted"/>
<comment type="caution">
    <text evidence="2">The sequence shown here is derived from an EMBL/GenBank/DDBJ whole genome shotgun (WGS) entry which is preliminary data.</text>
</comment>
<evidence type="ECO:0000313" key="3">
    <source>
        <dbReference type="Proteomes" id="UP000291343"/>
    </source>
</evidence>
<keyword evidence="3" id="KW-1185">Reference proteome</keyword>
<dbReference type="InParanoid" id="A0A482XDP1"/>
<accession>A0A482XDP1</accession>
<sequence length="134" mass="15543">MDEDEIFAALHEEWGEESDIEFDDSDNNPTYIEEQNVDEDSEEGSDTENAEVAVDEEIEMTEGDEPPIRPRTPEAQQQPRRRQNQVTALEEWKEEDANIHPDILVYTGFKAMKLRKLNSIIHLINGLKMDIKEL</sequence>
<dbReference type="Proteomes" id="UP000291343">
    <property type="component" value="Unassembled WGS sequence"/>
</dbReference>
<organism evidence="2 3">
    <name type="scientific">Laodelphax striatellus</name>
    <name type="common">Small brown planthopper</name>
    <name type="synonym">Delphax striatella</name>
    <dbReference type="NCBI Taxonomy" id="195883"/>
    <lineage>
        <taxon>Eukaryota</taxon>
        <taxon>Metazoa</taxon>
        <taxon>Ecdysozoa</taxon>
        <taxon>Arthropoda</taxon>
        <taxon>Hexapoda</taxon>
        <taxon>Insecta</taxon>
        <taxon>Pterygota</taxon>
        <taxon>Neoptera</taxon>
        <taxon>Paraneoptera</taxon>
        <taxon>Hemiptera</taxon>
        <taxon>Auchenorrhyncha</taxon>
        <taxon>Fulgoroidea</taxon>
        <taxon>Delphacidae</taxon>
        <taxon>Criomorphinae</taxon>
        <taxon>Laodelphax</taxon>
    </lineage>
</organism>
<feature type="compositionally biased region" description="Acidic residues" evidence="1">
    <location>
        <begin position="14"/>
        <end position="26"/>
    </location>
</feature>
<dbReference type="AlphaFoldDB" id="A0A482XDP1"/>
<name>A0A482XDP1_LAOST</name>
<gene>
    <name evidence="2" type="ORF">LSTR_LSTR008111</name>
</gene>
<feature type="compositionally biased region" description="Acidic residues" evidence="1">
    <location>
        <begin position="35"/>
        <end position="65"/>
    </location>
</feature>
<reference evidence="2 3" key="1">
    <citation type="journal article" date="2017" name="Gigascience">
        <title>Genome sequence of the small brown planthopper, Laodelphax striatellus.</title>
        <authorList>
            <person name="Zhu J."/>
            <person name="Jiang F."/>
            <person name="Wang X."/>
            <person name="Yang P."/>
            <person name="Bao Y."/>
            <person name="Zhao W."/>
            <person name="Wang W."/>
            <person name="Lu H."/>
            <person name="Wang Q."/>
            <person name="Cui N."/>
            <person name="Li J."/>
            <person name="Chen X."/>
            <person name="Luo L."/>
            <person name="Yu J."/>
            <person name="Kang L."/>
            <person name="Cui F."/>
        </authorList>
    </citation>
    <scope>NUCLEOTIDE SEQUENCE [LARGE SCALE GENOMIC DNA]</scope>
    <source>
        <strain evidence="2">Lst14</strain>
    </source>
</reference>
<protein>
    <submittedName>
        <fullName evidence="2">Uncharacterized protein</fullName>
    </submittedName>
</protein>
<evidence type="ECO:0000256" key="1">
    <source>
        <dbReference type="SAM" id="MobiDB-lite"/>
    </source>
</evidence>